<dbReference type="EMBL" id="JABTTE010000019">
    <property type="protein sequence ID" value="NSL52646.1"/>
    <property type="molecule type" value="Genomic_DNA"/>
</dbReference>
<dbReference type="AlphaFoldDB" id="A0A8J8GGD1"/>
<name>A0A8J8GGD1_9BACI</name>
<accession>A0A8J8GGD1</accession>
<dbReference type="Proteomes" id="UP000625804">
    <property type="component" value="Unassembled WGS sequence"/>
</dbReference>
<reference evidence="2" key="1">
    <citation type="submission" date="2020-06" db="EMBL/GenBank/DDBJ databases">
        <title>A novel thermopfilic bacterium from Erzurum, Turkey.</title>
        <authorList>
            <person name="Adiguzel A."/>
            <person name="Ay H."/>
            <person name="Baltaci M.O."/>
        </authorList>
    </citation>
    <scope>NUCLEOTIDE SEQUENCE</scope>
    <source>
        <strain evidence="2">P2</strain>
    </source>
</reference>
<feature type="region of interest" description="Disordered" evidence="1">
    <location>
        <begin position="1"/>
        <end position="43"/>
    </location>
</feature>
<gene>
    <name evidence="2" type="ORF">HR057_12860</name>
</gene>
<evidence type="ECO:0000313" key="3">
    <source>
        <dbReference type="Proteomes" id="UP000625804"/>
    </source>
</evidence>
<proteinExistence type="predicted"/>
<organism evidence="2 3">
    <name type="scientific">Calidifontibacillus erzurumensis</name>
    <dbReference type="NCBI Taxonomy" id="2741433"/>
    <lineage>
        <taxon>Bacteria</taxon>
        <taxon>Bacillati</taxon>
        <taxon>Bacillota</taxon>
        <taxon>Bacilli</taxon>
        <taxon>Bacillales</taxon>
        <taxon>Bacillaceae</taxon>
        <taxon>Calidifontibacillus/Schinkia group</taxon>
        <taxon>Calidifontibacillus</taxon>
    </lineage>
</organism>
<sequence length="43" mass="4714">MAKENNRGKAVNPVNKQGHAEEGVSPNPKSQLEQKAQKDNTKI</sequence>
<comment type="caution">
    <text evidence="2">The sequence shown here is derived from an EMBL/GenBank/DDBJ whole genome shotgun (WGS) entry which is preliminary data.</text>
</comment>
<dbReference type="RefSeq" id="WP_173731853.1">
    <property type="nucleotide sequence ID" value="NZ_JABTTE010000019.1"/>
</dbReference>
<evidence type="ECO:0000313" key="2">
    <source>
        <dbReference type="EMBL" id="NSL52646.1"/>
    </source>
</evidence>
<protein>
    <submittedName>
        <fullName evidence="2">Small, acid-soluble spore protein L</fullName>
    </submittedName>
</protein>
<evidence type="ECO:0000256" key="1">
    <source>
        <dbReference type="SAM" id="MobiDB-lite"/>
    </source>
</evidence>
<keyword evidence="3" id="KW-1185">Reference proteome</keyword>